<dbReference type="Proteomes" id="UP000631653">
    <property type="component" value="Unassembled WGS sequence"/>
</dbReference>
<keyword evidence="3" id="KW-1003">Cell membrane</keyword>
<reference evidence="8 9" key="1">
    <citation type="journal article" date="2020" name="Int. J. Syst. Evol. Microbiol.">
        <title>Novel acetic acid bacteria from cider fermentations: Acetobacter conturbans sp. nov. and Acetobacter fallax sp. nov.</title>
        <authorList>
            <person name="Sombolestani A.S."/>
            <person name="Cleenwerck I."/>
            <person name="Cnockaert M."/>
            <person name="Borremans W."/>
            <person name="Wieme A.D."/>
            <person name="De Vuyst L."/>
            <person name="Vandamme P."/>
        </authorList>
    </citation>
    <scope>NUCLEOTIDE SEQUENCE [LARGE SCALE GENOMIC DNA]</scope>
    <source>
        <strain evidence="8 9">LMG 1627</strain>
    </source>
</reference>
<dbReference type="Pfam" id="PF03601">
    <property type="entry name" value="Cons_hypoth698"/>
    <property type="match status" value="1"/>
</dbReference>
<feature type="transmembrane region" description="Helical" evidence="7">
    <location>
        <begin position="269"/>
        <end position="296"/>
    </location>
</feature>
<comment type="subcellular location">
    <subcellularLocation>
        <location evidence="1">Cell membrane</location>
        <topology evidence="1">Multi-pass membrane protein</topology>
    </subcellularLocation>
</comment>
<feature type="transmembrane region" description="Helical" evidence="7">
    <location>
        <begin position="39"/>
        <end position="59"/>
    </location>
</feature>
<feature type="transmembrane region" description="Helical" evidence="7">
    <location>
        <begin position="302"/>
        <end position="319"/>
    </location>
</feature>
<dbReference type="EMBL" id="WOSY01000006">
    <property type="protein sequence ID" value="NHN88624.1"/>
    <property type="molecule type" value="Genomic_DNA"/>
</dbReference>
<feature type="transmembrane region" description="Helical" evidence="7">
    <location>
        <begin position="162"/>
        <end position="187"/>
    </location>
</feature>
<dbReference type="RefSeq" id="WP_173569931.1">
    <property type="nucleotide sequence ID" value="NZ_WOSY01000006.1"/>
</dbReference>
<proteinExistence type="inferred from homology"/>
<evidence type="ECO:0000256" key="5">
    <source>
        <dbReference type="ARBA" id="ARBA00022989"/>
    </source>
</evidence>
<evidence type="ECO:0000256" key="4">
    <source>
        <dbReference type="ARBA" id="ARBA00022692"/>
    </source>
</evidence>
<feature type="transmembrane region" description="Helical" evidence="7">
    <location>
        <begin position="331"/>
        <end position="350"/>
    </location>
</feature>
<gene>
    <name evidence="8" type="ORF">GOB81_08275</name>
</gene>
<name>A0ABX0K0I2_9PROT</name>
<feature type="transmembrane region" description="Helical" evidence="7">
    <location>
        <begin position="71"/>
        <end position="97"/>
    </location>
</feature>
<accession>A0ABX0K0I2</accession>
<evidence type="ECO:0000256" key="7">
    <source>
        <dbReference type="SAM" id="Phobius"/>
    </source>
</evidence>
<feature type="transmembrane region" description="Helical" evidence="7">
    <location>
        <begin position="194"/>
        <end position="216"/>
    </location>
</feature>
<evidence type="ECO:0000256" key="3">
    <source>
        <dbReference type="ARBA" id="ARBA00022475"/>
    </source>
</evidence>
<keyword evidence="9" id="KW-1185">Reference proteome</keyword>
<comment type="caution">
    <text evidence="8">The sequence shown here is derived from an EMBL/GenBank/DDBJ whole genome shotgun (WGS) entry which is preliminary data.</text>
</comment>
<dbReference type="PANTHER" id="PTHR30106">
    <property type="entry name" value="INNER MEMBRANE PROTEIN YEIH-RELATED"/>
    <property type="match status" value="1"/>
</dbReference>
<feature type="transmembrane region" description="Helical" evidence="7">
    <location>
        <begin position="12"/>
        <end position="33"/>
    </location>
</feature>
<sequence>MTCFAPTRFFTALRLLFPGIGLCLLVTAASYALEAGERALFGSVWLEALVLAILTGTALRSLWEPGPRWHAGIAFSAGYLLEVSVVLLGVSVSAASILAIGPLLILSIALVVVMALVTGFGIGWLLGLSPRMALLVACGNAICGNSAIAAVAPVIRADGKDVAASISFTAVLGIAVVTGLPFLGIALRMNDVMFGAFSGLTVYAVPQVIAATAPLGAVAIQTGTVVKLVRVLMLGPVCFILSLLAPFLPPEPHSEEDSIAGEPGSPSGLFRFLPWFIIGFLVLVTCRSLGLVPVWFLSPASHAATLLTVISMGALGLGVDIRTVARAGGRVTATVILSLMGLGAISYGLLKLLHVG</sequence>
<feature type="transmembrane region" description="Helical" evidence="7">
    <location>
        <begin position="228"/>
        <end position="248"/>
    </location>
</feature>
<keyword evidence="4 7" id="KW-0812">Transmembrane</keyword>
<dbReference type="PANTHER" id="PTHR30106:SF2">
    <property type="entry name" value="UPF0324 INNER MEMBRANE PROTEIN YEIH"/>
    <property type="match status" value="1"/>
</dbReference>
<keyword evidence="5 7" id="KW-1133">Transmembrane helix</keyword>
<evidence type="ECO:0000256" key="6">
    <source>
        <dbReference type="ARBA" id="ARBA00023136"/>
    </source>
</evidence>
<evidence type="ECO:0000256" key="2">
    <source>
        <dbReference type="ARBA" id="ARBA00007977"/>
    </source>
</evidence>
<comment type="similarity">
    <text evidence="2">Belongs to the UPF0324 family.</text>
</comment>
<organism evidence="8 9">
    <name type="scientific">Acetobacter conturbans</name>
    <dbReference type="NCBI Taxonomy" id="1737472"/>
    <lineage>
        <taxon>Bacteria</taxon>
        <taxon>Pseudomonadati</taxon>
        <taxon>Pseudomonadota</taxon>
        <taxon>Alphaproteobacteria</taxon>
        <taxon>Acetobacterales</taxon>
        <taxon>Acetobacteraceae</taxon>
        <taxon>Acetobacter</taxon>
    </lineage>
</organism>
<evidence type="ECO:0000256" key="1">
    <source>
        <dbReference type="ARBA" id="ARBA00004651"/>
    </source>
</evidence>
<evidence type="ECO:0000313" key="9">
    <source>
        <dbReference type="Proteomes" id="UP000631653"/>
    </source>
</evidence>
<feature type="transmembrane region" description="Helical" evidence="7">
    <location>
        <begin position="133"/>
        <end position="156"/>
    </location>
</feature>
<keyword evidence="6 7" id="KW-0472">Membrane</keyword>
<protein>
    <submittedName>
        <fullName evidence="8">Sulfate exporter family transporter</fullName>
    </submittedName>
</protein>
<feature type="transmembrane region" description="Helical" evidence="7">
    <location>
        <begin position="103"/>
        <end position="126"/>
    </location>
</feature>
<dbReference type="InterPro" id="IPR018383">
    <property type="entry name" value="UPF0324_pro"/>
</dbReference>
<evidence type="ECO:0000313" key="8">
    <source>
        <dbReference type="EMBL" id="NHN88624.1"/>
    </source>
</evidence>